<evidence type="ECO:0000313" key="4">
    <source>
        <dbReference type="WBParaSite" id="ECPE_0001097101-mRNA-1"/>
    </source>
</evidence>
<dbReference type="OrthoDB" id="10419870at2759"/>
<reference evidence="2 3" key="2">
    <citation type="submission" date="2018-11" db="EMBL/GenBank/DDBJ databases">
        <authorList>
            <consortium name="Pathogen Informatics"/>
        </authorList>
    </citation>
    <scope>NUCLEOTIDE SEQUENCE [LARGE SCALE GENOMIC DNA]</scope>
    <source>
        <strain evidence="2 3">Egypt</strain>
    </source>
</reference>
<evidence type="ECO:0000313" key="3">
    <source>
        <dbReference type="Proteomes" id="UP000272942"/>
    </source>
</evidence>
<evidence type="ECO:0000313" key="2">
    <source>
        <dbReference type="EMBL" id="VDP87846.1"/>
    </source>
</evidence>
<evidence type="ECO:0000256" key="1">
    <source>
        <dbReference type="SAM" id="MobiDB-lite"/>
    </source>
</evidence>
<feature type="compositionally biased region" description="Polar residues" evidence="1">
    <location>
        <begin position="75"/>
        <end position="97"/>
    </location>
</feature>
<feature type="compositionally biased region" description="Polar residues" evidence="1">
    <location>
        <begin position="107"/>
        <end position="141"/>
    </location>
</feature>
<dbReference type="WBParaSite" id="ECPE_0001097101-mRNA-1">
    <property type="protein sequence ID" value="ECPE_0001097101-mRNA-1"/>
    <property type="gene ID" value="ECPE_0001097101"/>
</dbReference>
<feature type="region of interest" description="Disordered" evidence="1">
    <location>
        <begin position="1"/>
        <end position="141"/>
    </location>
</feature>
<dbReference type="Proteomes" id="UP000272942">
    <property type="component" value="Unassembled WGS sequence"/>
</dbReference>
<reference evidence="4" key="1">
    <citation type="submission" date="2016-06" db="UniProtKB">
        <authorList>
            <consortium name="WormBaseParasite"/>
        </authorList>
    </citation>
    <scope>IDENTIFICATION</scope>
</reference>
<dbReference type="AlphaFoldDB" id="A0A183AVF2"/>
<feature type="compositionally biased region" description="Polar residues" evidence="1">
    <location>
        <begin position="16"/>
        <end position="47"/>
    </location>
</feature>
<keyword evidence="3" id="KW-1185">Reference proteome</keyword>
<sequence length="141" mass="15752">MSPLDLNSLEKPPSTPLLSDNSAVNRSDTELTPINPMLSSTFTQPNTDILPPPISSLHNPPDVSISGYQGISGPERTSQLPTTYPYPDSNQYPSVYDTSGHDRRPYTWSNHRYSVDLNSGSIQEQLDTQDQWWPTSYQSQP</sequence>
<dbReference type="EMBL" id="UZAN01049945">
    <property type="protein sequence ID" value="VDP87846.1"/>
    <property type="molecule type" value="Genomic_DNA"/>
</dbReference>
<proteinExistence type="predicted"/>
<gene>
    <name evidence="2" type="ORF">ECPE_LOCUS10937</name>
</gene>
<accession>A0A183AVF2</accession>
<name>A0A183AVF2_9TREM</name>
<protein>
    <submittedName>
        <fullName evidence="4">TORC_M domain-containing protein</fullName>
    </submittedName>
</protein>
<organism evidence="4">
    <name type="scientific">Echinostoma caproni</name>
    <dbReference type="NCBI Taxonomy" id="27848"/>
    <lineage>
        <taxon>Eukaryota</taxon>
        <taxon>Metazoa</taxon>
        <taxon>Spiralia</taxon>
        <taxon>Lophotrochozoa</taxon>
        <taxon>Platyhelminthes</taxon>
        <taxon>Trematoda</taxon>
        <taxon>Digenea</taxon>
        <taxon>Plagiorchiida</taxon>
        <taxon>Echinostomata</taxon>
        <taxon>Echinostomatoidea</taxon>
        <taxon>Echinostomatidae</taxon>
        <taxon>Echinostoma</taxon>
    </lineage>
</organism>